<dbReference type="Proteomes" id="UP000230002">
    <property type="component" value="Unassembled WGS sequence"/>
</dbReference>
<dbReference type="OrthoDB" id="2744809at2759"/>
<feature type="compositionally biased region" description="Low complexity" evidence="1">
    <location>
        <begin position="366"/>
        <end position="375"/>
    </location>
</feature>
<reference evidence="2 3" key="1">
    <citation type="journal article" date="2015" name="Sci. Rep.">
        <title>Chromosome-level genome map provides insights into diverse defense mechanisms in the medicinal fungus Ganoderma sinense.</title>
        <authorList>
            <person name="Zhu Y."/>
            <person name="Xu J."/>
            <person name="Sun C."/>
            <person name="Zhou S."/>
            <person name="Xu H."/>
            <person name="Nelson D.R."/>
            <person name="Qian J."/>
            <person name="Song J."/>
            <person name="Luo H."/>
            <person name="Xiang L."/>
            <person name="Li Y."/>
            <person name="Xu Z."/>
            <person name="Ji A."/>
            <person name="Wang L."/>
            <person name="Lu S."/>
            <person name="Hayward A."/>
            <person name="Sun W."/>
            <person name="Li X."/>
            <person name="Schwartz D.C."/>
            <person name="Wang Y."/>
            <person name="Chen S."/>
        </authorList>
    </citation>
    <scope>NUCLEOTIDE SEQUENCE [LARGE SCALE GENOMIC DNA]</scope>
    <source>
        <strain evidence="2 3">ZZ0214-1</strain>
    </source>
</reference>
<feature type="region of interest" description="Disordered" evidence="1">
    <location>
        <begin position="225"/>
        <end position="245"/>
    </location>
</feature>
<evidence type="ECO:0000313" key="3">
    <source>
        <dbReference type="Proteomes" id="UP000230002"/>
    </source>
</evidence>
<dbReference type="EMBL" id="AYKW01000067">
    <property type="protein sequence ID" value="PIL24405.1"/>
    <property type="molecule type" value="Genomic_DNA"/>
</dbReference>
<evidence type="ECO:0000256" key="1">
    <source>
        <dbReference type="SAM" id="MobiDB-lite"/>
    </source>
</evidence>
<feature type="region of interest" description="Disordered" evidence="1">
    <location>
        <begin position="264"/>
        <end position="293"/>
    </location>
</feature>
<proteinExistence type="predicted"/>
<accession>A0A2G8RSB3</accession>
<comment type="caution">
    <text evidence="2">The sequence shown here is derived from an EMBL/GenBank/DDBJ whole genome shotgun (WGS) entry which is preliminary data.</text>
</comment>
<feature type="compositionally biased region" description="Low complexity" evidence="1">
    <location>
        <begin position="235"/>
        <end position="245"/>
    </location>
</feature>
<protein>
    <submittedName>
        <fullName evidence="2">Uncharacterized protein</fullName>
    </submittedName>
</protein>
<sequence>MSSPQSMPSSSLHESHAILKNYSTEHANHPSRYSAPQPPFETSVPDLLRTAHFRGDLADIPKRISDVINGRHPRIKEETLRALFHCLAELGVDFEAIHQTAAGTRYNRIHRDIDGDSASCSIRHNFPSNTASQYSSCCGLIATVHPDSEDTYERACYVGPHSQNNNSPPRTAPTAYQRSSPGFQFQPQPTMPRSSVTPVMVLATTSDSDTGFPSRIARTDRNCPSLQASPAMVNPTTPSTSSFASESASPAATLSELVPAPVPGAVGHTPTMADAHPQAAQWRTEAPPPPYPLPLPSPHVHALESGCTCTVHPDSSWSSGLHENATATRVPPPEVLIATIPWRESSLYHPPGWVQVPAALRDTPRSHGYGSSSGRSRGRGRDQGDSRVASESTSLRGMGKGAPTVAW</sequence>
<name>A0A2G8RSB3_9APHY</name>
<organism evidence="2 3">
    <name type="scientific">Ganoderma sinense ZZ0214-1</name>
    <dbReference type="NCBI Taxonomy" id="1077348"/>
    <lineage>
        <taxon>Eukaryota</taxon>
        <taxon>Fungi</taxon>
        <taxon>Dikarya</taxon>
        <taxon>Basidiomycota</taxon>
        <taxon>Agaricomycotina</taxon>
        <taxon>Agaricomycetes</taxon>
        <taxon>Polyporales</taxon>
        <taxon>Polyporaceae</taxon>
        <taxon>Ganoderma</taxon>
    </lineage>
</organism>
<gene>
    <name evidence="2" type="ORF">GSI_14159</name>
</gene>
<keyword evidence="3" id="KW-1185">Reference proteome</keyword>
<dbReference type="AlphaFoldDB" id="A0A2G8RSB3"/>
<evidence type="ECO:0000313" key="2">
    <source>
        <dbReference type="EMBL" id="PIL24405.1"/>
    </source>
</evidence>
<feature type="region of interest" description="Disordered" evidence="1">
    <location>
        <begin position="360"/>
        <end position="407"/>
    </location>
</feature>